<protein>
    <submittedName>
        <fullName evidence="1">Uncharacterized protein</fullName>
    </submittedName>
</protein>
<keyword evidence="1" id="KW-0614">Plasmid</keyword>
<dbReference type="AlphaFoldDB" id="A0A143QSS6"/>
<dbReference type="PATRIC" id="fig|1653479.3.peg.5036"/>
<accession>A0A143QSS6</accession>
<proteinExistence type="predicted"/>
<name>A0A143QSS6_RHOFA</name>
<dbReference type="OrthoDB" id="4466527at2"/>
<gene>
    <name evidence="1" type="ORF">A3Q41_04968</name>
</gene>
<evidence type="ECO:0000313" key="1">
    <source>
        <dbReference type="EMBL" id="AMY26223.1"/>
    </source>
</evidence>
<keyword evidence="2" id="KW-1185">Reference proteome</keyword>
<dbReference type="Proteomes" id="UP000076038">
    <property type="component" value="Plasmid unnamed1"/>
</dbReference>
<organism evidence="1 2">
    <name type="scientific">Rhodococcoides fascians</name>
    <name type="common">Rhodococcus fascians</name>
    <dbReference type="NCBI Taxonomy" id="1828"/>
    <lineage>
        <taxon>Bacteria</taxon>
        <taxon>Bacillati</taxon>
        <taxon>Actinomycetota</taxon>
        <taxon>Actinomycetes</taxon>
        <taxon>Mycobacteriales</taxon>
        <taxon>Nocardiaceae</taxon>
        <taxon>Rhodococcoides</taxon>
    </lineage>
</organism>
<evidence type="ECO:0000313" key="2">
    <source>
        <dbReference type="Proteomes" id="UP000076038"/>
    </source>
</evidence>
<reference evidence="2" key="2">
    <citation type="submission" date="2016-04" db="EMBL/GenBank/DDBJ databases">
        <title>Complete Genome and Plasmid Sequences for Rhodococcus fascians D188 and Draft Sequences for Rhodococcus spp. Isolates PBTS 1 and PBTS 2.</title>
        <authorList>
            <person name="Stamer R."/>
            <person name="Vereecke D."/>
            <person name="Zhang Y."/>
            <person name="Schilkey F."/>
            <person name="Devitt N."/>
            <person name="Randall J."/>
        </authorList>
    </citation>
    <scope>NUCLEOTIDE SEQUENCE [LARGE SCALE GENOMIC DNA]</scope>
    <source>
        <strain evidence="2">PBTS2</strain>
        <plasmid evidence="2">unnamed1</plasmid>
    </source>
</reference>
<sequence>MTETTNTDAVTCIADGPDCTGDVEYRDALSGTGVSHPRCDKHWQDRLELEDDIRRRYPAHAPADFDPTYAGEHWDGDY</sequence>
<dbReference type="RefSeq" id="WP_063216965.1">
    <property type="nucleotide sequence ID" value="NZ_CP015221.1"/>
</dbReference>
<geneLocation type="plasmid" evidence="1 2">
    <name>unnamed1</name>
</geneLocation>
<dbReference type="KEGG" id="rhs:A3Q41_04968"/>
<dbReference type="EMBL" id="CP015221">
    <property type="protein sequence ID" value="AMY26223.1"/>
    <property type="molecule type" value="Genomic_DNA"/>
</dbReference>
<reference evidence="1 2" key="1">
    <citation type="journal article" date="2016" name="Genome Announc.">
        <title>Complete Genome and Plasmid Sequences for Rhodococcus fascians D188 and Draft Sequences for Rhodococcus Isolates PBTS 1 and PBTS 2.</title>
        <authorList>
            <person name="Stamler R.A."/>
            <person name="Vereecke D."/>
            <person name="Zhang Y."/>
            <person name="Schilkey F."/>
            <person name="Devitt N."/>
            <person name="Randall J.J."/>
        </authorList>
    </citation>
    <scope>NUCLEOTIDE SEQUENCE [LARGE SCALE GENOMIC DNA]</scope>
    <source>
        <strain evidence="1 2">PBTS2</strain>
        <plasmid evidence="1">unnamed1</plasmid>
    </source>
</reference>